<keyword evidence="3" id="KW-1185">Reference proteome</keyword>
<feature type="compositionally biased region" description="Polar residues" evidence="1">
    <location>
        <begin position="1"/>
        <end position="29"/>
    </location>
</feature>
<evidence type="ECO:0000313" key="3">
    <source>
        <dbReference type="Proteomes" id="UP001176941"/>
    </source>
</evidence>
<evidence type="ECO:0000256" key="1">
    <source>
        <dbReference type="SAM" id="MobiDB-lite"/>
    </source>
</evidence>
<feature type="compositionally biased region" description="Basic and acidic residues" evidence="1">
    <location>
        <begin position="40"/>
        <end position="57"/>
    </location>
</feature>
<accession>A0ABN8ZXP3</accession>
<name>A0ABN8ZXP3_RANTA</name>
<organism evidence="2 3">
    <name type="scientific">Rangifer tarandus platyrhynchus</name>
    <name type="common">Svalbard reindeer</name>
    <dbReference type="NCBI Taxonomy" id="3082113"/>
    <lineage>
        <taxon>Eukaryota</taxon>
        <taxon>Metazoa</taxon>
        <taxon>Chordata</taxon>
        <taxon>Craniata</taxon>
        <taxon>Vertebrata</taxon>
        <taxon>Euteleostomi</taxon>
        <taxon>Mammalia</taxon>
        <taxon>Eutheria</taxon>
        <taxon>Laurasiatheria</taxon>
        <taxon>Artiodactyla</taxon>
        <taxon>Ruminantia</taxon>
        <taxon>Pecora</taxon>
        <taxon>Cervidae</taxon>
        <taxon>Odocoileinae</taxon>
        <taxon>Rangifer</taxon>
    </lineage>
</organism>
<reference evidence="2" key="1">
    <citation type="submission" date="2023-04" db="EMBL/GenBank/DDBJ databases">
        <authorList>
            <consortium name="ELIXIR-Norway"/>
        </authorList>
    </citation>
    <scope>NUCLEOTIDE SEQUENCE [LARGE SCALE GENOMIC DNA]</scope>
</reference>
<evidence type="ECO:0000313" key="2">
    <source>
        <dbReference type="EMBL" id="CAI9178539.1"/>
    </source>
</evidence>
<feature type="region of interest" description="Disordered" evidence="1">
    <location>
        <begin position="1"/>
        <end position="82"/>
    </location>
</feature>
<gene>
    <name evidence="2" type="ORF">MRATA1EN1_LOCUS27501</name>
</gene>
<dbReference type="Proteomes" id="UP001176941">
    <property type="component" value="Chromosome 8"/>
</dbReference>
<protein>
    <submittedName>
        <fullName evidence="2">Uncharacterized protein</fullName>
    </submittedName>
</protein>
<proteinExistence type="predicted"/>
<dbReference type="EMBL" id="OX459944">
    <property type="protein sequence ID" value="CAI9178539.1"/>
    <property type="molecule type" value="Genomic_DNA"/>
</dbReference>
<sequence>MNKSKSGPQEVQCGRQTNGPKAVSGTCQRSRVLAVTETPISREESPRNVDGGHRGSVEEAMSEAMTNGQEDTGKACVSARAM</sequence>